<evidence type="ECO:0000256" key="2">
    <source>
        <dbReference type="ARBA" id="ARBA00005995"/>
    </source>
</evidence>
<dbReference type="InterPro" id="IPR050703">
    <property type="entry name" value="Flavin_MAO"/>
</dbReference>
<dbReference type="InterPro" id="IPR002937">
    <property type="entry name" value="Amino_oxidase"/>
</dbReference>
<reference evidence="6 7" key="1">
    <citation type="journal article" date="2012" name="J. Bacteriol.">
        <title>Complete Genome Sequence of Mycobacterium vaccae Type Strain ATCC 25954.</title>
        <authorList>
            <person name="Ho Y.S."/>
            <person name="Adroub S.A."/>
            <person name="Abadi M."/>
            <person name="Al Alwan B."/>
            <person name="Alkhateeb R."/>
            <person name="Gao G."/>
            <person name="Ragab A."/>
            <person name="Ali S."/>
            <person name="van Soolingen D."/>
            <person name="Bitter W."/>
            <person name="Pain A."/>
            <person name="Abdallah A.M."/>
        </authorList>
    </citation>
    <scope>NUCLEOTIDE SEQUENCE [LARGE SCALE GENOMIC DNA]</scope>
    <source>
        <strain evidence="6 7">ATCC 25954</strain>
    </source>
</reference>
<dbReference type="Pfam" id="PF01593">
    <property type="entry name" value="Amino_oxidase"/>
    <property type="match status" value="1"/>
</dbReference>
<dbReference type="AlphaFoldDB" id="K0VKK4"/>
<evidence type="ECO:0000259" key="5">
    <source>
        <dbReference type="Pfam" id="PF01593"/>
    </source>
</evidence>
<feature type="binding site" evidence="4">
    <location>
        <position position="227"/>
    </location>
    <ligand>
        <name>FAD</name>
        <dbReference type="ChEBI" id="CHEBI:57692"/>
    </ligand>
</feature>
<dbReference type="Gene3D" id="3.90.660.10">
    <property type="match status" value="1"/>
</dbReference>
<gene>
    <name evidence="6" type="ORF">MVAC_05202</name>
</gene>
<dbReference type="HOGENOM" id="CLU_004498_0_4_11"/>
<dbReference type="PRINTS" id="PR00757">
    <property type="entry name" value="AMINEOXDASEF"/>
</dbReference>
<protein>
    <submittedName>
        <fullName evidence="6">Putative amine oxidase</fullName>
    </submittedName>
</protein>
<dbReference type="SUPFAM" id="SSF54373">
    <property type="entry name" value="FAD-linked reductases, C-terminal domain"/>
    <property type="match status" value="1"/>
</dbReference>
<organism evidence="6 7">
    <name type="scientific">Mycolicibacterium vaccae ATCC 25954</name>
    <dbReference type="NCBI Taxonomy" id="1194972"/>
    <lineage>
        <taxon>Bacteria</taxon>
        <taxon>Bacillati</taxon>
        <taxon>Actinomycetota</taxon>
        <taxon>Actinomycetes</taxon>
        <taxon>Mycobacteriales</taxon>
        <taxon>Mycobacteriaceae</taxon>
        <taxon>Mycolicibacterium</taxon>
    </lineage>
</organism>
<feature type="domain" description="Amine oxidase" evidence="5">
    <location>
        <begin position="10"/>
        <end position="441"/>
    </location>
</feature>
<evidence type="ECO:0000256" key="1">
    <source>
        <dbReference type="ARBA" id="ARBA00001974"/>
    </source>
</evidence>
<dbReference type="eggNOG" id="COG1231">
    <property type="taxonomic scope" value="Bacteria"/>
</dbReference>
<dbReference type="PATRIC" id="fig|1194972.3.peg.1054"/>
<comment type="caution">
    <text evidence="6">The sequence shown here is derived from an EMBL/GenBank/DDBJ whole genome shotgun (WGS) entry which is preliminary data.</text>
</comment>
<sequence>MRVIVVGAGLAGLTAAVELTAAGADVVVLEARDRVGGRMHGVPVAEGVVGDGGAAYLGEQHTELLRLIDRYSLNLASTAMAGESTFLIGDQRTTTPSRVPPLDAIALGDLFDRLDDLVTRVRPDAPWLTPGAERLDRLSAASWLAEEVRRPDAKTFFPLFIGEMMAADPAAISVLHMAFYLRSGGGIRYLNAFEGGAQQWRIDGGAHLLCEALSTQLGDRVRLRQPVQAIEQDADGVLVRCFSDTNGPGSQHRADRVVVAIPPLLAQRIEFRPGLPALRATGLTGRGCAIKVQLGYPGPLWRDRGLSGWSVSTGGPLLSTVDDSPIDESAGVLTGFVTGEAATAFTKLSASEQAAAAVAHARRLFPSLPAPTRCTVTDWLSEKYSRGCYAALFGPGDWMKLGPQLTIPHGRVHWAGTETSLEFFGLMEGAIRSGQRVATELTGIGDSVADRGKVLAR</sequence>
<dbReference type="PANTHER" id="PTHR43563">
    <property type="entry name" value="AMINE OXIDASE"/>
    <property type="match status" value="1"/>
</dbReference>
<dbReference type="Gene3D" id="3.50.50.60">
    <property type="entry name" value="FAD/NAD(P)-binding domain"/>
    <property type="match status" value="1"/>
</dbReference>
<dbReference type="SUPFAM" id="SSF51905">
    <property type="entry name" value="FAD/NAD(P)-binding domain"/>
    <property type="match status" value="1"/>
</dbReference>
<evidence type="ECO:0000256" key="4">
    <source>
        <dbReference type="PIRSR" id="PIRSR601613-1"/>
    </source>
</evidence>
<feature type="binding site" evidence="4">
    <location>
        <position position="336"/>
    </location>
    <ligand>
        <name>substrate</name>
    </ligand>
</feature>
<dbReference type="PANTHER" id="PTHR43563:SF1">
    <property type="entry name" value="AMINE OXIDASE [FLAVIN-CONTAINING] B"/>
    <property type="match status" value="1"/>
</dbReference>
<feature type="binding site" evidence="4">
    <location>
        <position position="418"/>
    </location>
    <ligand>
        <name>FAD</name>
        <dbReference type="ChEBI" id="CHEBI:57692"/>
    </ligand>
</feature>
<dbReference type="GO" id="GO:0016491">
    <property type="term" value="F:oxidoreductase activity"/>
    <property type="evidence" value="ECO:0007669"/>
    <property type="project" value="UniProtKB-KW"/>
</dbReference>
<accession>K0VKK4</accession>
<evidence type="ECO:0000313" key="6">
    <source>
        <dbReference type="EMBL" id="EJZ11679.1"/>
    </source>
</evidence>
<keyword evidence="3" id="KW-0560">Oxidoreductase</keyword>
<dbReference type="Gene3D" id="1.10.405.10">
    <property type="entry name" value="Guanine Nucleotide Dissociation Inhibitor, domain 1"/>
    <property type="match status" value="1"/>
</dbReference>
<proteinExistence type="inferred from homology"/>
<dbReference type="InterPro" id="IPR001613">
    <property type="entry name" value="Flavin_amine_oxidase"/>
</dbReference>
<comment type="cofactor">
    <cofactor evidence="1">
        <name>FAD</name>
        <dbReference type="ChEBI" id="CHEBI:57692"/>
    </cofactor>
</comment>
<evidence type="ECO:0000256" key="3">
    <source>
        <dbReference type="ARBA" id="ARBA00023002"/>
    </source>
</evidence>
<name>K0VKK4_MYCVA</name>
<dbReference type="InterPro" id="IPR036188">
    <property type="entry name" value="FAD/NAD-bd_sf"/>
</dbReference>
<evidence type="ECO:0000313" key="7">
    <source>
        <dbReference type="Proteomes" id="UP000006072"/>
    </source>
</evidence>
<feature type="binding site" evidence="4">
    <location>
        <begin position="30"/>
        <end position="31"/>
    </location>
    <ligand>
        <name>FAD</name>
        <dbReference type="ChEBI" id="CHEBI:57692"/>
    </ligand>
</feature>
<dbReference type="EMBL" id="ALQA01000007">
    <property type="protein sequence ID" value="EJZ11679.1"/>
    <property type="molecule type" value="Genomic_DNA"/>
</dbReference>
<keyword evidence="7" id="KW-1185">Reference proteome</keyword>
<dbReference type="Proteomes" id="UP000006072">
    <property type="component" value="Unassembled WGS sequence"/>
</dbReference>
<comment type="similarity">
    <text evidence="2">Belongs to the flavin monoamine oxidase family.</text>
</comment>